<name>A0A9Q3EGA6_9BASI</name>
<proteinExistence type="predicted"/>
<sequence length="256" mass="27683">MALTSPSGSRASTGCFASLLVDDLPSSLGNRSPQENRAISHFIDATLPPDFALCIGIVPARTTAKEFFDAIKTRFCPGNRFQKVKVVKTIPDLLVENGAGQPKPNSAIILSLCKLFAIFKKLGIDADELEGLLAQAAFHAPPSLDCVAFDQLLHRHSFTACLTCKTISHPTLQDQWAYPAKYVAPLIILWTDLVAHAFTADVPATGKLTAQSQRDSRTQIHGPFHLGLTVLLIQALQTVACKTFPARSTRGNGFCK</sequence>
<accession>A0A9Q3EGA6</accession>
<keyword evidence="2" id="KW-1185">Reference proteome</keyword>
<dbReference type="AlphaFoldDB" id="A0A9Q3EGA6"/>
<reference evidence="1" key="1">
    <citation type="submission" date="2021-03" db="EMBL/GenBank/DDBJ databases">
        <title>Draft genome sequence of rust myrtle Austropuccinia psidii MF-1, a brazilian biotype.</title>
        <authorList>
            <person name="Quecine M.C."/>
            <person name="Pachon D.M.R."/>
            <person name="Bonatelli M.L."/>
            <person name="Correr F.H."/>
            <person name="Franceschini L.M."/>
            <person name="Leite T.F."/>
            <person name="Margarido G.R.A."/>
            <person name="Almeida C.A."/>
            <person name="Ferrarezi J.A."/>
            <person name="Labate C.A."/>
        </authorList>
    </citation>
    <scope>NUCLEOTIDE SEQUENCE</scope>
    <source>
        <strain evidence="1">MF-1</strain>
    </source>
</reference>
<organism evidence="1 2">
    <name type="scientific">Austropuccinia psidii MF-1</name>
    <dbReference type="NCBI Taxonomy" id="1389203"/>
    <lineage>
        <taxon>Eukaryota</taxon>
        <taxon>Fungi</taxon>
        <taxon>Dikarya</taxon>
        <taxon>Basidiomycota</taxon>
        <taxon>Pucciniomycotina</taxon>
        <taxon>Pucciniomycetes</taxon>
        <taxon>Pucciniales</taxon>
        <taxon>Sphaerophragmiaceae</taxon>
        <taxon>Austropuccinia</taxon>
    </lineage>
</organism>
<dbReference type="EMBL" id="AVOT02029118">
    <property type="protein sequence ID" value="MBW0521836.1"/>
    <property type="molecule type" value="Genomic_DNA"/>
</dbReference>
<gene>
    <name evidence="1" type="ORF">O181_061551</name>
</gene>
<dbReference type="OrthoDB" id="2505547at2759"/>
<comment type="caution">
    <text evidence="1">The sequence shown here is derived from an EMBL/GenBank/DDBJ whole genome shotgun (WGS) entry which is preliminary data.</text>
</comment>
<dbReference type="Proteomes" id="UP000765509">
    <property type="component" value="Unassembled WGS sequence"/>
</dbReference>
<evidence type="ECO:0000313" key="2">
    <source>
        <dbReference type="Proteomes" id="UP000765509"/>
    </source>
</evidence>
<protein>
    <submittedName>
        <fullName evidence="1">Uncharacterized protein</fullName>
    </submittedName>
</protein>
<evidence type="ECO:0000313" key="1">
    <source>
        <dbReference type="EMBL" id="MBW0521836.1"/>
    </source>
</evidence>